<evidence type="ECO:0000256" key="1">
    <source>
        <dbReference type="ARBA" id="ARBA00004123"/>
    </source>
</evidence>
<comment type="subcellular location">
    <subcellularLocation>
        <location evidence="1 6">Nucleus</location>
    </subcellularLocation>
</comment>
<keyword evidence="6" id="KW-0010">Activator</keyword>
<dbReference type="GO" id="GO:0003712">
    <property type="term" value="F:transcription coregulator activity"/>
    <property type="evidence" value="ECO:0007669"/>
    <property type="project" value="InterPro"/>
</dbReference>
<dbReference type="Gene3D" id="6.10.140.200">
    <property type="match status" value="1"/>
</dbReference>
<dbReference type="AlphaFoldDB" id="A0A8T0A0U9"/>
<keyword evidence="4 6" id="KW-0804">Transcription</keyword>
<dbReference type="InterPro" id="IPR009244">
    <property type="entry name" value="Mediatior_Med7"/>
</dbReference>
<dbReference type="SUPFAM" id="SSF140718">
    <property type="entry name" value="Mediator hinge subcomplex-like"/>
    <property type="match status" value="1"/>
</dbReference>
<keyword evidence="8" id="KW-1185">Reference proteome</keyword>
<dbReference type="PANTHER" id="PTHR21428:SF11">
    <property type="entry name" value="MEDIATOR OF RNA POLYMERASE II TRANSCRIPTION SUBUNIT 7"/>
    <property type="match status" value="1"/>
</dbReference>
<evidence type="ECO:0000256" key="3">
    <source>
        <dbReference type="ARBA" id="ARBA00023015"/>
    </source>
</evidence>
<sequence length="240" mass="27380">MLSVYFLPPPIFAEVYTNENITKGLVLSPPPVPAKFEVFGEPIDLEGALLPSLTDTGCQQLYSASGNWRSELLKLNRSLVAAFLDLIEVLVRCPDNEERLEKIETIRTLFINIHHLINEYRPVQARDTLRQLIKHQNLEITVKKLNKYTETGTAALETLNNALRNFTFDDTIPKLPSNCLEEVEEEAMELGEERIVSPSFSQSSTKKFYQPKQVKLLPGIRLMRRNIAGATQILDKFQFF</sequence>
<keyword evidence="3 6" id="KW-0805">Transcription regulation</keyword>
<reference evidence="7" key="1">
    <citation type="journal article" date="2020" name="Ecol. Evol.">
        <title>Genome structure and content of the rice root-knot nematode (Meloidogyne graminicola).</title>
        <authorList>
            <person name="Phan N.T."/>
            <person name="Danchin E.G.J."/>
            <person name="Klopp C."/>
            <person name="Perfus-Barbeoch L."/>
            <person name="Kozlowski D.K."/>
            <person name="Koutsovoulos G.D."/>
            <person name="Lopez-Roques C."/>
            <person name="Bouchez O."/>
            <person name="Zahm M."/>
            <person name="Besnard G."/>
            <person name="Bellafiore S."/>
        </authorList>
    </citation>
    <scope>NUCLEOTIDE SEQUENCE</scope>
    <source>
        <strain evidence="7">VN-18</strain>
    </source>
</reference>
<dbReference type="Pfam" id="PF05983">
    <property type="entry name" value="Med7"/>
    <property type="match status" value="1"/>
</dbReference>
<evidence type="ECO:0000256" key="4">
    <source>
        <dbReference type="ARBA" id="ARBA00023163"/>
    </source>
</evidence>
<dbReference type="InterPro" id="IPR037212">
    <property type="entry name" value="Med7/Med21-like"/>
</dbReference>
<dbReference type="GO" id="GO:0006357">
    <property type="term" value="P:regulation of transcription by RNA polymerase II"/>
    <property type="evidence" value="ECO:0007669"/>
    <property type="project" value="InterPro"/>
</dbReference>
<keyword evidence="5 6" id="KW-0539">Nucleus</keyword>
<dbReference type="Proteomes" id="UP000605970">
    <property type="component" value="Unassembled WGS sequence"/>
</dbReference>
<dbReference type="PANTHER" id="PTHR21428">
    <property type="entry name" value="MEDIATOR OF RNA POLYMERASE II TRANSCRIPTION SUBUNIT 7"/>
    <property type="match status" value="1"/>
</dbReference>
<dbReference type="OrthoDB" id="10253553at2759"/>
<accession>A0A8T0A0U9</accession>
<dbReference type="GO" id="GO:0070847">
    <property type="term" value="C:core mediator complex"/>
    <property type="evidence" value="ECO:0007669"/>
    <property type="project" value="TreeGrafter"/>
</dbReference>
<evidence type="ECO:0000313" key="8">
    <source>
        <dbReference type="Proteomes" id="UP000605970"/>
    </source>
</evidence>
<organism evidence="7 8">
    <name type="scientific">Meloidogyne graminicola</name>
    <dbReference type="NCBI Taxonomy" id="189291"/>
    <lineage>
        <taxon>Eukaryota</taxon>
        <taxon>Metazoa</taxon>
        <taxon>Ecdysozoa</taxon>
        <taxon>Nematoda</taxon>
        <taxon>Chromadorea</taxon>
        <taxon>Rhabditida</taxon>
        <taxon>Tylenchina</taxon>
        <taxon>Tylenchomorpha</taxon>
        <taxon>Tylenchoidea</taxon>
        <taxon>Meloidogynidae</taxon>
        <taxon>Meloidogyninae</taxon>
        <taxon>Meloidogyne</taxon>
    </lineage>
</organism>
<comment type="subunit">
    <text evidence="6">Component of the Mediator complex.</text>
</comment>
<proteinExistence type="inferred from homology"/>
<evidence type="ECO:0000256" key="6">
    <source>
        <dbReference type="RuleBase" id="RU364060"/>
    </source>
</evidence>
<dbReference type="EMBL" id="JABEBT010000010">
    <property type="protein sequence ID" value="KAF7638733.1"/>
    <property type="molecule type" value="Genomic_DNA"/>
</dbReference>
<comment type="caution">
    <text evidence="7">The sequence shown here is derived from an EMBL/GenBank/DDBJ whole genome shotgun (WGS) entry which is preliminary data.</text>
</comment>
<evidence type="ECO:0000313" key="7">
    <source>
        <dbReference type="EMBL" id="KAF7638733.1"/>
    </source>
</evidence>
<name>A0A8T0A0U9_9BILA</name>
<evidence type="ECO:0000256" key="2">
    <source>
        <dbReference type="ARBA" id="ARBA00009994"/>
    </source>
</evidence>
<comment type="similarity">
    <text evidence="2 6">Belongs to the Mediator complex subunit 7 family.</text>
</comment>
<evidence type="ECO:0000256" key="5">
    <source>
        <dbReference type="ARBA" id="ARBA00023242"/>
    </source>
</evidence>
<comment type="function">
    <text evidence="6">Component of the Mediator complex, a coactivator involved in the regulated transcription of nearly all RNA polymerase II-dependent genes. Mediator functions as a bridge to convey information from gene-specific regulatory proteins to the basal RNA polymerase II transcription machinery.</text>
</comment>
<gene>
    <name evidence="7" type="ORF">Mgra_00001814</name>
</gene>
<protein>
    <recommendedName>
        <fullName evidence="6">Mediator of RNA polymerase II transcription subunit 7</fullName>
    </recommendedName>
</protein>
<dbReference type="GO" id="GO:0016592">
    <property type="term" value="C:mediator complex"/>
    <property type="evidence" value="ECO:0007669"/>
    <property type="project" value="InterPro"/>
</dbReference>
<dbReference type="InterPro" id="IPR044888">
    <property type="entry name" value="Mediatior_Med7_sf"/>
</dbReference>